<name>A0ABV2VDS8_9ACTN</name>
<dbReference type="Proteomes" id="UP001550348">
    <property type="component" value="Unassembled WGS sequence"/>
</dbReference>
<proteinExistence type="predicted"/>
<comment type="caution">
    <text evidence="1">The sequence shown here is derived from an EMBL/GenBank/DDBJ whole genome shotgun (WGS) entry which is preliminary data.</text>
</comment>
<evidence type="ECO:0000313" key="2">
    <source>
        <dbReference type="Proteomes" id="UP001550348"/>
    </source>
</evidence>
<dbReference type="EMBL" id="JBEXRX010000005">
    <property type="protein sequence ID" value="MEU0150953.1"/>
    <property type="molecule type" value="Genomic_DNA"/>
</dbReference>
<organism evidence="1 2">
    <name type="scientific">Micromonospora fulviviridis</name>
    <dbReference type="NCBI Taxonomy" id="47860"/>
    <lineage>
        <taxon>Bacteria</taxon>
        <taxon>Bacillati</taxon>
        <taxon>Actinomycetota</taxon>
        <taxon>Actinomycetes</taxon>
        <taxon>Micromonosporales</taxon>
        <taxon>Micromonosporaceae</taxon>
        <taxon>Micromonospora</taxon>
    </lineage>
</organism>
<gene>
    <name evidence="1" type="ORF">ABZ071_03320</name>
</gene>
<dbReference type="RefSeq" id="WP_168215401.1">
    <property type="nucleotide sequence ID" value="NZ_JBEXRX010000005.1"/>
</dbReference>
<sequence length="47" mass="4718">MSGRKLGRLLGSLLAIAAVASGILVGAGPELGDAQTADVIWNMPAVR</sequence>
<accession>A0ABV2VDS8</accession>
<protein>
    <submittedName>
        <fullName evidence="1">Uncharacterized protein</fullName>
    </submittedName>
</protein>
<keyword evidence="2" id="KW-1185">Reference proteome</keyword>
<evidence type="ECO:0000313" key="1">
    <source>
        <dbReference type="EMBL" id="MEU0150953.1"/>
    </source>
</evidence>
<reference evidence="1 2" key="1">
    <citation type="submission" date="2024-06" db="EMBL/GenBank/DDBJ databases">
        <title>The Natural Products Discovery Center: Release of the First 8490 Sequenced Strains for Exploring Actinobacteria Biosynthetic Diversity.</title>
        <authorList>
            <person name="Kalkreuter E."/>
            <person name="Kautsar S.A."/>
            <person name="Yang D."/>
            <person name="Bader C.D."/>
            <person name="Teijaro C.N."/>
            <person name="Fluegel L."/>
            <person name="Davis C.M."/>
            <person name="Simpson J.R."/>
            <person name="Lauterbach L."/>
            <person name="Steele A.D."/>
            <person name="Gui C."/>
            <person name="Meng S."/>
            <person name="Li G."/>
            <person name="Viehrig K."/>
            <person name="Ye F."/>
            <person name="Su P."/>
            <person name="Kiefer A.F."/>
            <person name="Nichols A."/>
            <person name="Cepeda A.J."/>
            <person name="Yan W."/>
            <person name="Fan B."/>
            <person name="Jiang Y."/>
            <person name="Adhikari A."/>
            <person name="Zheng C.-J."/>
            <person name="Schuster L."/>
            <person name="Cowan T.M."/>
            <person name="Smanski M.J."/>
            <person name="Chevrette M.G."/>
            <person name="De Carvalho L.P.S."/>
            <person name="Shen B."/>
        </authorList>
    </citation>
    <scope>NUCLEOTIDE SEQUENCE [LARGE SCALE GENOMIC DNA]</scope>
    <source>
        <strain evidence="1 2">NPDC006286</strain>
    </source>
</reference>